<dbReference type="Proteomes" id="UP000784294">
    <property type="component" value="Unassembled WGS sequence"/>
</dbReference>
<sequence>MACLYAWQLGDFALGHFWLSLTWTLRHAAAYLFQTAPTLSGPKVQASTTLAPWLRASQLNLRRQGESHKTALNANKRTT</sequence>
<accession>A0A3S5BM18</accession>
<dbReference type="AlphaFoldDB" id="A0A3S5BM18"/>
<gene>
    <name evidence="1" type="ORF">PXEA_LOCUS23231</name>
</gene>
<protein>
    <submittedName>
        <fullName evidence="1">Uncharacterized protein</fullName>
    </submittedName>
</protein>
<name>A0A3S5BM18_9PLAT</name>
<organism evidence="1 2">
    <name type="scientific">Protopolystoma xenopodis</name>
    <dbReference type="NCBI Taxonomy" id="117903"/>
    <lineage>
        <taxon>Eukaryota</taxon>
        <taxon>Metazoa</taxon>
        <taxon>Spiralia</taxon>
        <taxon>Lophotrochozoa</taxon>
        <taxon>Platyhelminthes</taxon>
        <taxon>Monogenea</taxon>
        <taxon>Polyopisthocotylea</taxon>
        <taxon>Polystomatidea</taxon>
        <taxon>Polystomatidae</taxon>
        <taxon>Protopolystoma</taxon>
    </lineage>
</organism>
<evidence type="ECO:0000313" key="2">
    <source>
        <dbReference type="Proteomes" id="UP000784294"/>
    </source>
</evidence>
<proteinExistence type="predicted"/>
<reference evidence="1" key="1">
    <citation type="submission" date="2018-11" db="EMBL/GenBank/DDBJ databases">
        <authorList>
            <consortium name="Pathogen Informatics"/>
        </authorList>
    </citation>
    <scope>NUCLEOTIDE SEQUENCE</scope>
</reference>
<keyword evidence="2" id="KW-1185">Reference proteome</keyword>
<evidence type="ECO:0000313" key="1">
    <source>
        <dbReference type="EMBL" id="VEL29791.1"/>
    </source>
</evidence>
<comment type="caution">
    <text evidence="1">The sequence shown here is derived from an EMBL/GenBank/DDBJ whole genome shotgun (WGS) entry which is preliminary data.</text>
</comment>
<dbReference type="EMBL" id="CAAALY010106300">
    <property type="protein sequence ID" value="VEL29791.1"/>
    <property type="molecule type" value="Genomic_DNA"/>
</dbReference>